<organism evidence="1">
    <name type="scientific">Podoviridae sp. ct53O25</name>
    <dbReference type="NCBI Taxonomy" id="2826539"/>
    <lineage>
        <taxon>Viruses</taxon>
        <taxon>Duplodnaviria</taxon>
        <taxon>Heunggongvirae</taxon>
        <taxon>Uroviricota</taxon>
        <taxon>Caudoviricetes</taxon>
    </lineage>
</organism>
<sequence length="249" mass="27996">MSGKGKFIYIYEEDGDKRIVVKDSAFKTPEDAKYFPLSQFSTDDLLKLKAQIATDLENRMDLDEVTESNLEKLRAQIRGAKAESIAQLYRQTLDRLEVVASDEKRAKTRLSILEDELKFRMQEDNVSELKFAGLLSVAYKPETVYSVGEEGWEPVYSNIFAETLAGQLVDGDVVHELAKESNLSNDEVQAVLKGLEAKARTGLRNTEAFAILQKRLTSTTLNDLLKQGFDLPAGIETATVRKVKARRLK</sequence>
<reference evidence="1" key="1">
    <citation type="journal article" date="2021" name="Proc. Natl. Acad. Sci. U.S.A.">
        <title>A Catalog of Tens of Thousands of Viruses from Human Metagenomes Reveals Hidden Associations with Chronic Diseases.</title>
        <authorList>
            <person name="Tisza M.J."/>
            <person name="Buck C.B."/>
        </authorList>
    </citation>
    <scope>NUCLEOTIDE SEQUENCE</scope>
    <source>
        <strain evidence="1">Ct53O25</strain>
    </source>
</reference>
<evidence type="ECO:0000313" key="1">
    <source>
        <dbReference type="EMBL" id="DAD79639.1"/>
    </source>
</evidence>
<dbReference type="EMBL" id="BK014869">
    <property type="protein sequence ID" value="DAD79639.1"/>
    <property type="molecule type" value="Genomic_DNA"/>
</dbReference>
<name>A0A8S5MC31_9CAUD</name>
<accession>A0A8S5MC31</accession>
<protein>
    <submittedName>
        <fullName evidence="1">Uncharacterized protein</fullName>
    </submittedName>
</protein>
<proteinExistence type="predicted"/>